<evidence type="ECO:0000256" key="3">
    <source>
        <dbReference type="ARBA" id="ARBA00022617"/>
    </source>
</evidence>
<keyword evidence="7 8" id="KW-0503">Monooxygenase</keyword>
<protein>
    <submittedName>
        <fullName evidence="10">Cytochrome P450</fullName>
    </submittedName>
</protein>
<keyword evidence="9" id="KW-0472">Membrane</keyword>
<dbReference type="Proteomes" id="UP001610335">
    <property type="component" value="Unassembled WGS sequence"/>
</dbReference>
<name>A0ABR4IP46_9EURO</name>
<comment type="cofactor">
    <cofactor evidence="1">
        <name>heme</name>
        <dbReference type="ChEBI" id="CHEBI:30413"/>
    </cofactor>
</comment>
<dbReference type="Gene3D" id="1.10.630.10">
    <property type="entry name" value="Cytochrome P450"/>
    <property type="match status" value="1"/>
</dbReference>
<keyword evidence="3 8" id="KW-0349">Heme</keyword>
<dbReference type="SUPFAM" id="SSF48264">
    <property type="entry name" value="Cytochrome P450"/>
    <property type="match status" value="1"/>
</dbReference>
<organism evidence="10 11">
    <name type="scientific">Aspergillus cavernicola</name>
    <dbReference type="NCBI Taxonomy" id="176166"/>
    <lineage>
        <taxon>Eukaryota</taxon>
        <taxon>Fungi</taxon>
        <taxon>Dikarya</taxon>
        <taxon>Ascomycota</taxon>
        <taxon>Pezizomycotina</taxon>
        <taxon>Eurotiomycetes</taxon>
        <taxon>Eurotiomycetidae</taxon>
        <taxon>Eurotiales</taxon>
        <taxon>Aspergillaceae</taxon>
        <taxon>Aspergillus</taxon>
        <taxon>Aspergillus subgen. Nidulantes</taxon>
    </lineage>
</organism>
<keyword evidence="9" id="KW-0812">Transmembrane</keyword>
<keyword evidence="6 8" id="KW-0408">Iron</keyword>
<evidence type="ECO:0000256" key="7">
    <source>
        <dbReference type="ARBA" id="ARBA00023033"/>
    </source>
</evidence>
<dbReference type="CDD" id="cd11062">
    <property type="entry name" value="CYP58-like"/>
    <property type="match status" value="1"/>
</dbReference>
<evidence type="ECO:0000313" key="10">
    <source>
        <dbReference type="EMBL" id="KAL2829520.1"/>
    </source>
</evidence>
<dbReference type="InterPro" id="IPR050121">
    <property type="entry name" value="Cytochrome_P450_monoxygenase"/>
</dbReference>
<dbReference type="PRINTS" id="PR00385">
    <property type="entry name" value="P450"/>
</dbReference>
<dbReference type="PRINTS" id="PR00465">
    <property type="entry name" value="EP450IV"/>
</dbReference>
<feature type="transmembrane region" description="Helical" evidence="9">
    <location>
        <begin position="6"/>
        <end position="25"/>
    </location>
</feature>
<keyword evidence="9" id="KW-1133">Transmembrane helix</keyword>
<reference evidence="10 11" key="1">
    <citation type="submission" date="2024-07" db="EMBL/GenBank/DDBJ databases">
        <title>Section-level genome sequencing and comparative genomics of Aspergillus sections Usti and Cavernicolus.</title>
        <authorList>
            <consortium name="Lawrence Berkeley National Laboratory"/>
            <person name="Nybo J.L."/>
            <person name="Vesth T.C."/>
            <person name="Theobald S."/>
            <person name="Frisvad J.C."/>
            <person name="Larsen T.O."/>
            <person name="Kjaerboelling I."/>
            <person name="Rothschild-Mancinelli K."/>
            <person name="Lyhne E.K."/>
            <person name="Kogle M.E."/>
            <person name="Barry K."/>
            <person name="Clum A."/>
            <person name="Na H."/>
            <person name="Ledsgaard L."/>
            <person name="Lin J."/>
            <person name="Lipzen A."/>
            <person name="Kuo A."/>
            <person name="Riley R."/>
            <person name="Mondo S."/>
            <person name="LaButti K."/>
            <person name="Haridas S."/>
            <person name="Pangalinan J."/>
            <person name="Salamov A.A."/>
            <person name="Simmons B.A."/>
            <person name="Magnuson J.K."/>
            <person name="Chen J."/>
            <person name="Drula E."/>
            <person name="Henrissat B."/>
            <person name="Wiebenga A."/>
            <person name="Lubbers R.J."/>
            <person name="Gomes A.C."/>
            <person name="Makela M.R."/>
            <person name="Stajich J."/>
            <person name="Grigoriev I.V."/>
            <person name="Mortensen U.H."/>
            <person name="De vries R.P."/>
            <person name="Baker S.E."/>
            <person name="Andersen M.R."/>
        </authorList>
    </citation>
    <scope>NUCLEOTIDE SEQUENCE [LARGE SCALE GENOMIC DNA]</scope>
    <source>
        <strain evidence="10 11">CBS 600.67</strain>
    </source>
</reference>
<keyword evidence="5 8" id="KW-0560">Oxidoreductase</keyword>
<evidence type="ECO:0000256" key="9">
    <source>
        <dbReference type="SAM" id="Phobius"/>
    </source>
</evidence>
<keyword evidence="4 8" id="KW-0479">Metal-binding</keyword>
<dbReference type="InterPro" id="IPR017972">
    <property type="entry name" value="Cyt_P450_CS"/>
</dbReference>
<dbReference type="PANTHER" id="PTHR24305">
    <property type="entry name" value="CYTOCHROME P450"/>
    <property type="match status" value="1"/>
</dbReference>
<evidence type="ECO:0000256" key="2">
    <source>
        <dbReference type="ARBA" id="ARBA00010617"/>
    </source>
</evidence>
<dbReference type="EMBL" id="JBFXLS010000016">
    <property type="protein sequence ID" value="KAL2829520.1"/>
    <property type="molecule type" value="Genomic_DNA"/>
</dbReference>
<evidence type="ECO:0000256" key="8">
    <source>
        <dbReference type="RuleBase" id="RU000461"/>
    </source>
</evidence>
<evidence type="ECO:0000313" key="11">
    <source>
        <dbReference type="Proteomes" id="UP001610335"/>
    </source>
</evidence>
<dbReference type="InterPro" id="IPR001128">
    <property type="entry name" value="Cyt_P450"/>
</dbReference>
<comment type="similarity">
    <text evidence="2 8">Belongs to the cytochrome P450 family.</text>
</comment>
<dbReference type="PANTHER" id="PTHR24305:SF157">
    <property type="entry name" value="N-ACETYLTRYPTOPHAN 6-HYDROXYLASE IVOC-RELATED"/>
    <property type="match status" value="1"/>
</dbReference>
<accession>A0ABR4IP46</accession>
<keyword evidence="11" id="KW-1185">Reference proteome</keyword>
<dbReference type="PROSITE" id="PS00086">
    <property type="entry name" value="CYTOCHROME_P450"/>
    <property type="match status" value="1"/>
</dbReference>
<gene>
    <name evidence="10" type="ORF">BDW59DRAFT_170532</name>
</gene>
<proteinExistence type="inferred from homology"/>
<dbReference type="InterPro" id="IPR002403">
    <property type="entry name" value="Cyt_P450_E_grp-IV"/>
</dbReference>
<evidence type="ECO:0000256" key="5">
    <source>
        <dbReference type="ARBA" id="ARBA00023002"/>
    </source>
</evidence>
<sequence length="502" mass="56869">MALFVVFGIGLVIYCAVLSIYRIYFHPLSHIPGPKLAAITHGYEFYYNVIKGGLFIWEVERLHKVYGPIIRINPREVHILDPEYYEEIYASSARKREKDAMLIAKFGLDGSGFATIDAETHRQRRAPVERFFSKRAIENSEELIYKGINRLVYHFKEAHRSHSVVSLDAGFAALTSDVIHEYVYGYNPGELDKEEFNAHVRDGINGLMRMAHLLYFFPILTSIMNAVPIGILEKFNPPAFALASQKKELYLRGVEALENAHSVKVKKVDNLINTLAAPTMPEHMRSPERLMNEGFAFVIGGTETTARTLAVGAWNLYAREDIRRKLREELKTVMPTPDSRPSWNELEKLPYLSGVINESLRLSTGIANRSARSAPTEALIYKGYTIPPGTPVSQLHYLILMDPEIFPNPNEFDPERWGRAAAKGARLDKYLVNFSKGSRMCVGLNLAYAELFLVIASMVRWFDMELYESPKAKIEFARDFGTPWPDQGGLSVRATVTRVVGE</sequence>
<evidence type="ECO:0000256" key="6">
    <source>
        <dbReference type="ARBA" id="ARBA00023004"/>
    </source>
</evidence>
<comment type="caution">
    <text evidence="10">The sequence shown here is derived from an EMBL/GenBank/DDBJ whole genome shotgun (WGS) entry which is preliminary data.</text>
</comment>
<evidence type="ECO:0000256" key="4">
    <source>
        <dbReference type="ARBA" id="ARBA00022723"/>
    </source>
</evidence>
<dbReference type="InterPro" id="IPR036396">
    <property type="entry name" value="Cyt_P450_sf"/>
</dbReference>
<dbReference type="Pfam" id="PF00067">
    <property type="entry name" value="p450"/>
    <property type="match status" value="1"/>
</dbReference>
<evidence type="ECO:0000256" key="1">
    <source>
        <dbReference type="ARBA" id="ARBA00001971"/>
    </source>
</evidence>